<keyword evidence="1" id="KW-0812">Transmembrane</keyword>
<gene>
    <name evidence="2" type="ORF">K5V21_05165</name>
</gene>
<keyword evidence="1" id="KW-0472">Membrane</keyword>
<dbReference type="RefSeq" id="WP_221859718.1">
    <property type="nucleotide sequence ID" value="NZ_JAIKTU010000004.1"/>
</dbReference>
<dbReference type="Proteomes" id="UP001299068">
    <property type="component" value="Unassembled WGS sequence"/>
</dbReference>
<evidence type="ECO:0000313" key="3">
    <source>
        <dbReference type="Proteomes" id="UP001299068"/>
    </source>
</evidence>
<keyword evidence="3" id="KW-1185">Reference proteome</keyword>
<feature type="transmembrane region" description="Helical" evidence="1">
    <location>
        <begin position="6"/>
        <end position="23"/>
    </location>
</feature>
<sequence>MKKMYIKYIILIILLVIQGSILISSEKKEEKKNFIDAVKVSSSESTKDINEIFNDFKKINGAKINSIDNEDGIKIDITFEGNKSDVSTFMDNILGYCISEYEISYQNEKFLLKLLLQEYKNKENI</sequence>
<comment type="caution">
    <text evidence="2">The sequence shown here is derived from an EMBL/GenBank/DDBJ whole genome shotgun (WGS) entry which is preliminary data.</text>
</comment>
<name>A0ABS7KVL0_CLOSR</name>
<dbReference type="EMBL" id="JAIKTU010000004">
    <property type="protein sequence ID" value="MBY0754841.1"/>
    <property type="molecule type" value="Genomic_DNA"/>
</dbReference>
<evidence type="ECO:0000313" key="2">
    <source>
        <dbReference type="EMBL" id="MBY0754841.1"/>
    </source>
</evidence>
<evidence type="ECO:0000256" key="1">
    <source>
        <dbReference type="SAM" id="Phobius"/>
    </source>
</evidence>
<accession>A0ABS7KVL0</accession>
<protein>
    <submittedName>
        <fullName evidence="2">Uncharacterized protein</fullName>
    </submittedName>
</protein>
<organism evidence="2 3">
    <name type="scientific">Clostridium sardiniense</name>
    <name type="common">Clostridium absonum</name>
    <dbReference type="NCBI Taxonomy" id="29369"/>
    <lineage>
        <taxon>Bacteria</taxon>
        <taxon>Bacillati</taxon>
        <taxon>Bacillota</taxon>
        <taxon>Clostridia</taxon>
        <taxon>Eubacteriales</taxon>
        <taxon>Clostridiaceae</taxon>
        <taxon>Clostridium</taxon>
    </lineage>
</organism>
<proteinExistence type="predicted"/>
<keyword evidence="1" id="KW-1133">Transmembrane helix</keyword>
<reference evidence="2 3" key="1">
    <citation type="journal article" date="2021" name="Cell Host Microbe">
        <title>in vivo commensal control of Clostridioides difficile virulence.</title>
        <authorList>
            <person name="Girinathan B.P."/>
            <person name="Dibenedetto N."/>
            <person name="Worley J.N."/>
            <person name="Peltier J."/>
            <person name="Arrieta-Ortiz M.L."/>
            <person name="Rupa Christinal Immanuel S."/>
            <person name="Lavin R."/>
            <person name="Delaney M.L."/>
            <person name="Cummins C."/>
            <person name="Hoffmann M."/>
            <person name="Luo Y."/>
            <person name="Gonzalez-Escalona N."/>
            <person name="Allard M."/>
            <person name="Onderdonk A.B."/>
            <person name="Gerber G.K."/>
            <person name="Sonenshein A.L."/>
            <person name="Baliga N."/>
            <person name="Dupuy B."/>
            <person name="Bry L."/>
        </authorList>
    </citation>
    <scope>NUCLEOTIDE SEQUENCE [LARGE SCALE GENOMIC DNA]</scope>
    <source>
        <strain evidence="2 3">DSM 599</strain>
    </source>
</reference>